<evidence type="ECO:0000313" key="1">
    <source>
        <dbReference type="EMBL" id="HAF3784761.1"/>
    </source>
</evidence>
<evidence type="ECO:0000313" key="2">
    <source>
        <dbReference type="EMBL" id="HAF5262261.1"/>
    </source>
</evidence>
<gene>
    <name evidence="2" type="ORF">G8C28_005061</name>
    <name evidence="1" type="ORF">G8C30_004765</name>
</gene>
<reference evidence="2" key="2">
    <citation type="submission" date="2020-02" db="EMBL/GenBank/DDBJ databases">
        <authorList>
            <consortium name="NCBI Pathogen Detection Project"/>
        </authorList>
    </citation>
    <scope>NUCLEOTIDE SEQUENCE</scope>
    <source>
        <strain evidence="1">MA.BD-OM-2007-08-002990</strain>
        <strain evidence="2">MA.BD-PM-2007-01-000703</strain>
    </source>
</reference>
<proteinExistence type="predicted"/>
<dbReference type="EMBL" id="DAAVKQ010000020">
    <property type="protein sequence ID" value="HAF5262261.1"/>
    <property type="molecule type" value="Genomic_DNA"/>
</dbReference>
<dbReference type="AlphaFoldDB" id="A0A748X358"/>
<name>A0A748X358_SALER</name>
<organism evidence="2">
    <name type="scientific">Salmonella enterica</name>
    <name type="common">Salmonella choleraesuis</name>
    <dbReference type="NCBI Taxonomy" id="28901"/>
    <lineage>
        <taxon>Bacteria</taxon>
        <taxon>Pseudomonadati</taxon>
        <taxon>Pseudomonadota</taxon>
        <taxon>Gammaproteobacteria</taxon>
        <taxon>Enterobacterales</taxon>
        <taxon>Enterobacteriaceae</taxon>
        <taxon>Salmonella</taxon>
    </lineage>
</organism>
<sequence length="61" mass="6653">MLKVSVPVLNEKNSTTAGVHFTGGKTGINFFTGLRKTHPSIKNKSSFNIKSGRDIVMIIFS</sequence>
<protein>
    <submittedName>
        <fullName evidence="2">Uncharacterized protein</fullName>
    </submittedName>
</protein>
<comment type="caution">
    <text evidence="2">The sequence shown here is derived from an EMBL/GenBank/DDBJ whole genome shotgun (WGS) entry which is preliminary data.</text>
</comment>
<accession>A0A748X358</accession>
<reference evidence="2" key="1">
    <citation type="journal article" date="2018" name="Genome Biol.">
        <title>SKESA: strategic k-mer extension for scrupulous assemblies.</title>
        <authorList>
            <person name="Souvorov A."/>
            <person name="Agarwala R."/>
            <person name="Lipman D.J."/>
        </authorList>
    </citation>
    <scope>NUCLEOTIDE SEQUENCE</scope>
    <source>
        <strain evidence="1">MA.BD-OM-2007-08-002990</strain>
        <strain evidence="2">MA.BD-PM-2007-01-000703</strain>
    </source>
</reference>
<dbReference type="EMBL" id="DAAUZY010000015">
    <property type="protein sequence ID" value="HAF3784761.1"/>
    <property type="molecule type" value="Genomic_DNA"/>
</dbReference>